<keyword evidence="3" id="KW-1185">Reference proteome</keyword>
<accession>A0A8J3E8J7</accession>
<dbReference type="PANTHER" id="PTHR43249:SF1">
    <property type="entry name" value="D-GLUCOSIDE 3-DEHYDROGENASE"/>
    <property type="match status" value="1"/>
</dbReference>
<evidence type="ECO:0000259" key="1">
    <source>
        <dbReference type="Pfam" id="PF22725"/>
    </source>
</evidence>
<comment type="caution">
    <text evidence="2">The sequence shown here is derived from an EMBL/GenBank/DDBJ whole genome shotgun (WGS) entry which is preliminary data.</text>
</comment>
<evidence type="ECO:0000313" key="3">
    <source>
        <dbReference type="Proteomes" id="UP000636949"/>
    </source>
</evidence>
<feature type="domain" description="GFO/IDH/MocA-like oxidoreductase" evidence="1">
    <location>
        <begin position="133"/>
        <end position="238"/>
    </location>
</feature>
<organism evidence="2 3">
    <name type="scientific">Cysteiniphilum litorale</name>
    <dbReference type="NCBI Taxonomy" id="2056700"/>
    <lineage>
        <taxon>Bacteria</taxon>
        <taxon>Pseudomonadati</taxon>
        <taxon>Pseudomonadota</taxon>
        <taxon>Gammaproteobacteria</taxon>
        <taxon>Thiotrichales</taxon>
        <taxon>Fastidiosibacteraceae</taxon>
        <taxon>Cysteiniphilum</taxon>
    </lineage>
</organism>
<dbReference type="InterPro" id="IPR036291">
    <property type="entry name" value="NAD(P)-bd_dom_sf"/>
</dbReference>
<dbReference type="SUPFAM" id="SSF51735">
    <property type="entry name" value="NAD(P)-binding Rossmann-fold domains"/>
    <property type="match status" value="1"/>
</dbReference>
<dbReference type="OrthoDB" id="9781031at2"/>
<dbReference type="EMBL" id="BMJS01000007">
    <property type="protein sequence ID" value="GGF94489.1"/>
    <property type="molecule type" value="Genomic_DNA"/>
</dbReference>
<dbReference type="PANTHER" id="PTHR43249">
    <property type="entry name" value="UDP-N-ACETYL-2-AMINO-2-DEOXY-D-GLUCURONATE OXIDASE"/>
    <property type="match status" value="1"/>
</dbReference>
<dbReference type="InterPro" id="IPR052515">
    <property type="entry name" value="Gfo/Idh/MocA_Oxidoreductase"/>
</dbReference>
<dbReference type="Pfam" id="PF22725">
    <property type="entry name" value="GFO_IDH_MocA_C3"/>
    <property type="match status" value="1"/>
</dbReference>
<protein>
    <submittedName>
        <fullName evidence="2">Isomerase</fullName>
    </submittedName>
</protein>
<name>A0A8J3E8J7_9GAMM</name>
<gene>
    <name evidence="2" type="ORF">GCM10010995_09660</name>
</gene>
<keyword evidence="2" id="KW-0413">Isomerase</keyword>
<dbReference type="SUPFAM" id="SSF55347">
    <property type="entry name" value="Glyceraldehyde-3-phosphate dehydrogenase-like, C-terminal domain"/>
    <property type="match status" value="1"/>
</dbReference>
<proteinExistence type="predicted"/>
<dbReference type="AlphaFoldDB" id="A0A8J3E8J7"/>
<dbReference type="GO" id="GO:0016853">
    <property type="term" value="F:isomerase activity"/>
    <property type="evidence" value="ECO:0007669"/>
    <property type="project" value="UniProtKB-KW"/>
</dbReference>
<dbReference type="Gene3D" id="3.30.360.10">
    <property type="entry name" value="Dihydrodipicolinate Reductase, domain 2"/>
    <property type="match status" value="1"/>
</dbReference>
<dbReference type="Gene3D" id="3.40.50.720">
    <property type="entry name" value="NAD(P)-binding Rossmann-like Domain"/>
    <property type="match status" value="1"/>
</dbReference>
<sequence>MKVLIIGYGSIGKRHFEILSGLEEVNQIDLVTKQSISHVIKYNELSEIPSEILLEYGYFVIASRTCDHYEHLEYLCKHVDSKKILVEKPLYDRSYSSIAVRSNTVCVAYNLRFHPVLLKLRELLCVHKPLFVNVVCGQYLPDWRPETDYRVSYSAKSHQGGGVLRDLSHELDYCTWLFGTFDKVSSVSKKLSSLDISSDDVFSCLGVTKSNIVMSISLDYLSRQPVRQLIVQCDDATIFVNLLDSKIQLIGHNRNESFNYDVKRNDTYLAMHKYFIGNNPKRLCSYSNGLEIVKFIDHNLMCGVPL</sequence>
<dbReference type="RefSeq" id="WP_117001880.1">
    <property type="nucleotide sequence ID" value="NZ_BMJS01000007.1"/>
</dbReference>
<reference evidence="2" key="1">
    <citation type="journal article" date="2014" name="Int. J. Syst. Evol. Microbiol.">
        <title>Complete genome sequence of Corynebacterium casei LMG S-19264T (=DSM 44701T), isolated from a smear-ripened cheese.</title>
        <authorList>
            <consortium name="US DOE Joint Genome Institute (JGI-PGF)"/>
            <person name="Walter F."/>
            <person name="Albersmeier A."/>
            <person name="Kalinowski J."/>
            <person name="Ruckert C."/>
        </authorList>
    </citation>
    <scope>NUCLEOTIDE SEQUENCE</scope>
    <source>
        <strain evidence="2">CGMCC 1.15758</strain>
    </source>
</reference>
<reference evidence="2" key="2">
    <citation type="submission" date="2020-09" db="EMBL/GenBank/DDBJ databases">
        <authorList>
            <person name="Sun Q."/>
            <person name="Zhou Y."/>
        </authorList>
    </citation>
    <scope>NUCLEOTIDE SEQUENCE</scope>
    <source>
        <strain evidence="2">CGMCC 1.15758</strain>
    </source>
</reference>
<dbReference type="Proteomes" id="UP000636949">
    <property type="component" value="Unassembled WGS sequence"/>
</dbReference>
<dbReference type="InterPro" id="IPR055170">
    <property type="entry name" value="GFO_IDH_MocA-like_dom"/>
</dbReference>
<evidence type="ECO:0000313" key="2">
    <source>
        <dbReference type="EMBL" id="GGF94489.1"/>
    </source>
</evidence>